<gene>
    <name evidence="6" type="ORF">NFI88_14425</name>
</gene>
<name>A0ABT1W099_9PROT</name>
<dbReference type="PROSITE" id="PS01117">
    <property type="entry name" value="HTH_MARR_1"/>
    <property type="match status" value="1"/>
</dbReference>
<dbReference type="PANTHER" id="PTHR33164:SF64">
    <property type="entry name" value="TRANSCRIPTIONAL REGULATOR SLYA"/>
    <property type="match status" value="1"/>
</dbReference>
<dbReference type="InterPro" id="IPR036388">
    <property type="entry name" value="WH-like_DNA-bd_sf"/>
</dbReference>
<dbReference type="PANTHER" id="PTHR33164">
    <property type="entry name" value="TRANSCRIPTIONAL REGULATOR, MARR FAMILY"/>
    <property type="match status" value="1"/>
</dbReference>
<dbReference type="InterPro" id="IPR036390">
    <property type="entry name" value="WH_DNA-bd_sf"/>
</dbReference>
<comment type="caution">
    <text evidence="6">The sequence shown here is derived from an EMBL/GenBank/DDBJ whole genome shotgun (WGS) entry which is preliminary data.</text>
</comment>
<dbReference type="InterPro" id="IPR000835">
    <property type="entry name" value="HTH_MarR-typ"/>
</dbReference>
<dbReference type="SMART" id="SM00347">
    <property type="entry name" value="HTH_MARR"/>
    <property type="match status" value="1"/>
</dbReference>
<evidence type="ECO:0000313" key="7">
    <source>
        <dbReference type="Proteomes" id="UP001524547"/>
    </source>
</evidence>
<evidence type="ECO:0000256" key="1">
    <source>
        <dbReference type="ARBA" id="ARBA00023015"/>
    </source>
</evidence>
<keyword evidence="7" id="KW-1185">Reference proteome</keyword>
<dbReference type="EMBL" id="JAMZEJ010000009">
    <property type="protein sequence ID" value="MCQ8242033.1"/>
    <property type="molecule type" value="Genomic_DNA"/>
</dbReference>
<organism evidence="6 7">
    <name type="scientific">Rhizosaccharibacter radicis</name>
    <dbReference type="NCBI Taxonomy" id="2782605"/>
    <lineage>
        <taxon>Bacteria</taxon>
        <taxon>Pseudomonadati</taxon>
        <taxon>Pseudomonadota</taxon>
        <taxon>Alphaproteobacteria</taxon>
        <taxon>Acetobacterales</taxon>
        <taxon>Acetobacteraceae</taxon>
        <taxon>Rhizosaccharibacter</taxon>
    </lineage>
</organism>
<keyword evidence="2" id="KW-0238">DNA-binding</keyword>
<dbReference type="Pfam" id="PF12802">
    <property type="entry name" value="MarR_2"/>
    <property type="match status" value="1"/>
</dbReference>
<keyword evidence="1" id="KW-0805">Transcription regulation</keyword>
<feature type="compositionally biased region" description="Low complexity" evidence="4">
    <location>
        <begin position="13"/>
        <end position="25"/>
    </location>
</feature>
<dbReference type="RefSeq" id="WP_422920788.1">
    <property type="nucleotide sequence ID" value="NZ_JAMZEJ010000009.1"/>
</dbReference>
<feature type="domain" description="HTH marR-type" evidence="5">
    <location>
        <begin position="48"/>
        <end position="181"/>
    </location>
</feature>
<evidence type="ECO:0000259" key="5">
    <source>
        <dbReference type="PROSITE" id="PS50995"/>
    </source>
</evidence>
<protein>
    <submittedName>
        <fullName evidence="6">MarR family transcriptional regulator</fullName>
    </submittedName>
</protein>
<sequence length="193" mass="20304">MRAGAGRTRRASADMSAAAPAGVVGTPPPAAPGAADHAEPRLTGEDPGIAFGRRLLRLGFAWRREIDADLRPFGLTDASWRPILLLGTLGEPVRQGVLARMLEVDGPSLARVVDALERDGLVSRSEDPLDRRTKHVHITEAGMAIHAAVQSRAAAVGRRLLAAVPPDALAACQAVLDGIERAMTAPGRRQGEP</sequence>
<dbReference type="PROSITE" id="PS50995">
    <property type="entry name" value="HTH_MARR_2"/>
    <property type="match status" value="1"/>
</dbReference>
<dbReference type="PRINTS" id="PR00598">
    <property type="entry name" value="HTHMARR"/>
</dbReference>
<reference evidence="6 7" key="1">
    <citation type="submission" date="2022-06" db="EMBL/GenBank/DDBJ databases">
        <title>Rhizosaccharibacter gen. nov. sp. nov. KSS12, endophytic bacteria isolated from sugarcane.</title>
        <authorList>
            <person name="Pitiwittayakul N."/>
        </authorList>
    </citation>
    <scope>NUCLEOTIDE SEQUENCE [LARGE SCALE GENOMIC DNA]</scope>
    <source>
        <strain evidence="6 7">KSS12</strain>
    </source>
</reference>
<accession>A0ABT1W099</accession>
<proteinExistence type="predicted"/>
<dbReference type="Proteomes" id="UP001524547">
    <property type="component" value="Unassembled WGS sequence"/>
</dbReference>
<evidence type="ECO:0000313" key="6">
    <source>
        <dbReference type="EMBL" id="MCQ8242033.1"/>
    </source>
</evidence>
<evidence type="ECO:0000256" key="2">
    <source>
        <dbReference type="ARBA" id="ARBA00023125"/>
    </source>
</evidence>
<keyword evidence="3" id="KW-0804">Transcription</keyword>
<evidence type="ECO:0000256" key="4">
    <source>
        <dbReference type="SAM" id="MobiDB-lite"/>
    </source>
</evidence>
<feature type="region of interest" description="Disordered" evidence="4">
    <location>
        <begin position="1"/>
        <end position="46"/>
    </location>
</feature>
<dbReference type="InterPro" id="IPR039422">
    <property type="entry name" value="MarR/SlyA-like"/>
</dbReference>
<dbReference type="InterPro" id="IPR023187">
    <property type="entry name" value="Tscrpt_reg_MarR-type_CS"/>
</dbReference>
<dbReference type="SUPFAM" id="SSF46785">
    <property type="entry name" value="Winged helix' DNA-binding domain"/>
    <property type="match status" value="1"/>
</dbReference>
<dbReference type="Gene3D" id="1.10.10.10">
    <property type="entry name" value="Winged helix-like DNA-binding domain superfamily/Winged helix DNA-binding domain"/>
    <property type="match status" value="1"/>
</dbReference>
<evidence type="ECO:0000256" key="3">
    <source>
        <dbReference type="ARBA" id="ARBA00023163"/>
    </source>
</evidence>